<evidence type="ECO:0000313" key="3">
    <source>
        <dbReference type="Proteomes" id="UP001295794"/>
    </source>
</evidence>
<sequence>MVVVATASKKRQNIKKERRSLRLWAEGKREEILQKHLNRVSDARLRGTWAEERAAIQAACNEYHACIPWNTPDHVEPDIVHDYDPKAPAVVEDLTEEEEREKRRLIKMYNARITRWYAYRIRRTLRKNREMGLDPCKSPYAVLLGKLSGISRAPKARQAFQQFQRESWKDTIAPVIAIRRAELSPGAPYRAGFRADVARELFAALGEDEREALKQRASVEAEENKRIYLEALQALPSRDPVDRHNAIQAIRSFIFPILKGIFERTGLHATLIVGGPIPEFGGDIRTYSVSYGDNKNMVPVSWAEWDKDRFKSDVRDCFVDYLRTAYSADDCTAAALPQDVMDTLIQEGTLHTFDDDKKLTRNDIDCPSSDEDDDNEGANSSDSGSDTDIDAVALAEAVKKKKALYKKEAAGKPSKSSAAKKPKKKKVTSAKTPSKVPSDASAPTAARPRPTAKKSTGATSASASAIPGQWTASSATAALAATGTASDLTSRAASLLPRSTSPSLMSDAGAGVSASEPAFHRPATPDREPTPSPLPAPAPRPTTITWASPIGDITVADRWADLRDDELTYTQRQKRMMARNAALMGALGLKQAAAKAMGPDGLVEKAKKPTKRKMPSKELAPEKRRRSSRLQSDSLMSDSSMDVDQADVGDRSGSQDEGDFASMDVDEAGAGSGVSGDAEDLAPLNSEANAPSPKTLDNATPADEGGSEGGTIAGGAAKPDSHSLQDSDAPEPHSPPAPDPQVPTTRPRCPDKAAVWFQNAHKKFMAVDLGPDFDAVVTAWTRVEDASRYAAGDEGISSNHRPAAVTTWIRGKRTKIPSIPDTDAYAMQWEKWWTTLQPEWRVADTVGGAGWSRVEYGAGGREWGPLYRWGPNGAQNLVAALYFWGLRLRESSTSNQIAVWNEAVQDLGWMLEGLASFYELWKKRGSW</sequence>
<feature type="compositionally biased region" description="Polar residues" evidence="1">
    <location>
        <begin position="377"/>
        <end position="386"/>
    </location>
</feature>
<feature type="compositionally biased region" description="Basic residues" evidence="1">
    <location>
        <begin position="418"/>
        <end position="428"/>
    </location>
</feature>
<feature type="compositionally biased region" description="Acidic residues" evidence="1">
    <location>
        <begin position="656"/>
        <end position="667"/>
    </location>
</feature>
<feature type="region of interest" description="Disordered" evidence="1">
    <location>
        <begin position="359"/>
        <end position="388"/>
    </location>
</feature>
<protein>
    <submittedName>
        <fullName evidence="2">Uncharacterized protein</fullName>
    </submittedName>
</protein>
<dbReference type="Proteomes" id="UP001295794">
    <property type="component" value="Unassembled WGS sequence"/>
</dbReference>
<keyword evidence="3" id="KW-1185">Reference proteome</keyword>
<gene>
    <name evidence="2" type="ORF">MYCIT1_LOCUS25912</name>
</gene>
<feature type="compositionally biased region" description="Pro residues" evidence="1">
    <location>
        <begin position="530"/>
        <end position="540"/>
    </location>
</feature>
<accession>A0AAD2HL60</accession>
<dbReference type="EMBL" id="CAVNYO010000419">
    <property type="protein sequence ID" value="CAK5277111.1"/>
    <property type="molecule type" value="Genomic_DNA"/>
</dbReference>
<feature type="compositionally biased region" description="Low complexity" evidence="1">
    <location>
        <begin position="429"/>
        <end position="470"/>
    </location>
</feature>
<organism evidence="2 3">
    <name type="scientific">Mycena citricolor</name>
    <dbReference type="NCBI Taxonomy" id="2018698"/>
    <lineage>
        <taxon>Eukaryota</taxon>
        <taxon>Fungi</taxon>
        <taxon>Dikarya</taxon>
        <taxon>Basidiomycota</taxon>
        <taxon>Agaricomycotina</taxon>
        <taxon>Agaricomycetes</taxon>
        <taxon>Agaricomycetidae</taxon>
        <taxon>Agaricales</taxon>
        <taxon>Marasmiineae</taxon>
        <taxon>Mycenaceae</taxon>
        <taxon>Mycena</taxon>
    </lineage>
</organism>
<feature type="region of interest" description="Disordered" evidence="1">
    <location>
        <begin position="405"/>
        <end position="470"/>
    </location>
</feature>
<comment type="caution">
    <text evidence="2">The sequence shown here is derived from an EMBL/GenBank/DDBJ whole genome shotgun (WGS) entry which is preliminary data.</text>
</comment>
<feature type="region of interest" description="Disordered" evidence="1">
    <location>
        <begin position="589"/>
        <end position="749"/>
    </location>
</feature>
<evidence type="ECO:0000313" key="2">
    <source>
        <dbReference type="EMBL" id="CAK5277111.1"/>
    </source>
</evidence>
<reference evidence="2" key="1">
    <citation type="submission" date="2023-11" db="EMBL/GenBank/DDBJ databases">
        <authorList>
            <person name="De Vega J J."/>
            <person name="De Vega J J."/>
        </authorList>
    </citation>
    <scope>NUCLEOTIDE SEQUENCE</scope>
</reference>
<feature type="compositionally biased region" description="Low complexity" evidence="1">
    <location>
        <begin position="629"/>
        <end position="643"/>
    </location>
</feature>
<feature type="compositionally biased region" description="Low complexity" evidence="1">
    <location>
        <begin position="589"/>
        <end position="598"/>
    </location>
</feature>
<feature type="region of interest" description="Disordered" evidence="1">
    <location>
        <begin position="482"/>
        <end position="549"/>
    </location>
</feature>
<proteinExistence type="predicted"/>
<dbReference type="AlphaFoldDB" id="A0AAD2HL60"/>
<feature type="compositionally biased region" description="Pro residues" evidence="1">
    <location>
        <begin position="732"/>
        <end position="741"/>
    </location>
</feature>
<name>A0AAD2HL60_9AGAR</name>
<evidence type="ECO:0000256" key="1">
    <source>
        <dbReference type="SAM" id="MobiDB-lite"/>
    </source>
</evidence>